<evidence type="ECO:0000313" key="2">
    <source>
        <dbReference type="Proteomes" id="UP000281118"/>
    </source>
</evidence>
<organism evidence="1 2">
    <name type="scientific">Variovorax guangxiensis</name>
    <dbReference type="NCBI Taxonomy" id="1775474"/>
    <lineage>
        <taxon>Bacteria</taxon>
        <taxon>Pseudomonadati</taxon>
        <taxon>Pseudomonadota</taxon>
        <taxon>Betaproteobacteria</taxon>
        <taxon>Burkholderiales</taxon>
        <taxon>Comamonadaceae</taxon>
        <taxon>Variovorax</taxon>
    </lineage>
</organism>
<proteinExistence type="predicted"/>
<dbReference type="EMBL" id="RXFT01000013">
    <property type="protein sequence ID" value="RUR70463.1"/>
    <property type="molecule type" value="Genomic_DNA"/>
</dbReference>
<comment type="caution">
    <text evidence="1">The sequence shown here is derived from an EMBL/GenBank/DDBJ whole genome shotgun (WGS) entry which is preliminary data.</text>
</comment>
<accession>A0A3S1F4L4</accession>
<gene>
    <name evidence="1" type="ORF">EJP67_25740</name>
</gene>
<dbReference type="Proteomes" id="UP000281118">
    <property type="component" value="Unassembled WGS sequence"/>
</dbReference>
<dbReference type="AlphaFoldDB" id="A0A3S1F4L4"/>
<sequence>MKKTDVLVTLIGMARAGLGFTPTDALACISELIEREDKQNPLHDANVERLLRLGACVWSLKHGMLAPPSSKDLLPQELKQPE</sequence>
<reference evidence="1 2" key="1">
    <citation type="submission" date="2018-12" db="EMBL/GenBank/DDBJ databases">
        <title>The genome sequences of Variovorax guangxiensis DSM 27352.</title>
        <authorList>
            <person name="Gao J."/>
            <person name="Sun J."/>
        </authorList>
    </citation>
    <scope>NUCLEOTIDE SEQUENCE [LARGE SCALE GENOMIC DNA]</scope>
    <source>
        <strain evidence="1 2">DSM 27352</strain>
    </source>
</reference>
<dbReference type="OrthoDB" id="8816546at2"/>
<dbReference type="RefSeq" id="WP_126024585.1">
    <property type="nucleotide sequence ID" value="NZ_RXFT01000013.1"/>
</dbReference>
<evidence type="ECO:0000313" key="1">
    <source>
        <dbReference type="EMBL" id="RUR70463.1"/>
    </source>
</evidence>
<protein>
    <submittedName>
        <fullName evidence="1">Uncharacterized protein</fullName>
    </submittedName>
</protein>
<name>A0A3S1F4L4_9BURK</name>